<accession>A0A975T6I8</accession>
<dbReference type="SUPFAM" id="SSF53335">
    <property type="entry name" value="S-adenosyl-L-methionine-dependent methyltransferases"/>
    <property type="match status" value="1"/>
</dbReference>
<dbReference type="EMBL" id="CP021056">
    <property type="protein sequence ID" value="QXE23118.1"/>
    <property type="molecule type" value="Genomic_DNA"/>
</dbReference>
<dbReference type="GO" id="GO:0008168">
    <property type="term" value="F:methyltransferase activity"/>
    <property type="evidence" value="ECO:0007669"/>
    <property type="project" value="UniProtKB-KW"/>
</dbReference>
<dbReference type="RefSeq" id="WP_242034228.1">
    <property type="nucleotide sequence ID" value="NZ_CP021056.1"/>
</dbReference>
<reference evidence="1" key="1">
    <citation type="submission" date="2017-04" db="EMBL/GenBank/DDBJ databases">
        <title>Genome deletions in a multicellular cyanobacterial endosymbiont for morphological adaptation in marine diatoms.</title>
        <authorList>
            <person name="Wang Y."/>
            <person name="Gao H."/>
            <person name="Li R."/>
            <person name="Xu X."/>
        </authorList>
    </citation>
    <scope>NUCLEOTIDE SEQUENCE</scope>
    <source>
        <strain evidence="1">FACHB 800</strain>
    </source>
</reference>
<dbReference type="KEGG" id="rsin:B6N60_01807"/>
<keyword evidence="2" id="KW-1185">Reference proteome</keyword>
<dbReference type="PANTHER" id="PTHR43861:SF6">
    <property type="entry name" value="METHYLTRANSFERASE TYPE 11"/>
    <property type="match status" value="1"/>
</dbReference>
<organism evidence="1 2">
    <name type="scientific">Richelia sinica FACHB-800</name>
    <dbReference type="NCBI Taxonomy" id="1357546"/>
    <lineage>
        <taxon>Bacteria</taxon>
        <taxon>Bacillati</taxon>
        <taxon>Cyanobacteriota</taxon>
        <taxon>Cyanophyceae</taxon>
        <taxon>Nostocales</taxon>
        <taxon>Nostocaceae</taxon>
        <taxon>Richelia</taxon>
    </lineage>
</organism>
<dbReference type="GO" id="GO:0032259">
    <property type="term" value="P:methylation"/>
    <property type="evidence" value="ECO:0007669"/>
    <property type="project" value="UniProtKB-KW"/>
</dbReference>
<dbReference type="Pfam" id="PF13489">
    <property type="entry name" value="Methyltransf_23"/>
    <property type="match status" value="1"/>
</dbReference>
<dbReference type="PANTHER" id="PTHR43861">
    <property type="entry name" value="TRANS-ACONITATE 2-METHYLTRANSFERASE-RELATED"/>
    <property type="match status" value="1"/>
</dbReference>
<proteinExistence type="predicted"/>
<protein>
    <submittedName>
        <fullName evidence="1">Methyltransferase small domain superfamily</fullName>
    </submittedName>
</protein>
<gene>
    <name evidence="1" type="ORF">B6N60_01807</name>
</gene>
<keyword evidence="1" id="KW-0489">Methyltransferase</keyword>
<sequence length="226" mass="25697">MLYKPKSNEIITYQEYEYFYSDAKLGHHHAYLTKPLLDMISEFATLRGDKEPLRILDIGCGNGSLTNVIPQNGYEVIGLEESESGVKFANQSFPNCSFIQGSIYNIPYPELGNKFDVVIACEVIEHLYYPKELVRNVKKCLKPNGVLIITTPYNGYLKNLIIAAIGKMDQHLTTLWDGGHIKFFSVATMTTLLKSENYTNIKFRFAGRFPYLWKSMLCASNPLSIK</sequence>
<dbReference type="Gene3D" id="3.40.50.150">
    <property type="entry name" value="Vaccinia Virus protein VP39"/>
    <property type="match status" value="1"/>
</dbReference>
<name>A0A975T6I8_9NOST</name>
<evidence type="ECO:0000313" key="1">
    <source>
        <dbReference type="EMBL" id="QXE23118.1"/>
    </source>
</evidence>
<dbReference type="Proteomes" id="UP000683511">
    <property type="component" value="Chromosome"/>
</dbReference>
<dbReference type="CDD" id="cd02440">
    <property type="entry name" value="AdoMet_MTases"/>
    <property type="match status" value="1"/>
</dbReference>
<evidence type="ECO:0000313" key="2">
    <source>
        <dbReference type="Proteomes" id="UP000683511"/>
    </source>
</evidence>
<dbReference type="AlphaFoldDB" id="A0A975T6I8"/>
<keyword evidence="1" id="KW-0808">Transferase</keyword>
<dbReference type="InterPro" id="IPR029063">
    <property type="entry name" value="SAM-dependent_MTases_sf"/>
</dbReference>